<accession>I7C6Y7</accession>
<dbReference type="AlphaFoldDB" id="I7C6Y7"/>
<reference evidence="2" key="2">
    <citation type="submission" date="2012-07" db="EMBL/GenBank/DDBJ databases">
        <title>Complete genome sequence of 'Candidatus Mycoplasma haemolamae'.</title>
        <authorList>
            <person name="Guimaraes A.M.S."/>
            <person name="Toth B."/>
            <person name="Santos A.P."/>
            <person name="Nascimento N.C."/>
            <person name="Sojka J.E."/>
            <person name="Messick J.B."/>
        </authorList>
    </citation>
    <scope>NUCLEOTIDE SEQUENCE [LARGE SCALE GENOMIC DNA]</scope>
    <source>
        <strain evidence="2">Purdue</strain>
    </source>
</reference>
<dbReference type="EMBL" id="CP003731">
    <property type="protein sequence ID" value="AFO52317.1"/>
    <property type="molecule type" value="Genomic_DNA"/>
</dbReference>
<evidence type="ECO:0000313" key="2">
    <source>
        <dbReference type="Proteomes" id="UP000006502"/>
    </source>
</evidence>
<protein>
    <submittedName>
        <fullName evidence="1">Uncharacterized protein</fullName>
    </submittedName>
</protein>
<dbReference type="STRING" id="1212765.MHLP_03685"/>
<organism evidence="1 2">
    <name type="scientific">Mycoplasma haematolamae (strain Purdue)</name>
    <dbReference type="NCBI Taxonomy" id="1212765"/>
    <lineage>
        <taxon>Bacteria</taxon>
        <taxon>Bacillati</taxon>
        <taxon>Mycoplasmatota</taxon>
        <taxon>Mollicutes</taxon>
        <taxon>Mycoplasmataceae</taxon>
        <taxon>Mycoplasma</taxon>
    </lineage>
</organism>
<proteinExistence type="predicted"/>
<gene>
    <name evidence="1" type="ordered locus">MHLP_03685</name>
</gene>
<dbReference type="HOGENOM" id="CLU_092774_0_0_14"/>
<name>I7C6Y7_MYCHA</name>
<dbReference type="Proteomes" id="UP000006502">
    <property type="component" value="Chromosome"/>
</dbReference>
<dbReference type="PATRIC" id="fig|1212765.3.peg.837"/>
<reference evidence="1 2" key="1">
    <citation type="journal article" date="2012" name="J. Bacteriol.">
        <title>Genome Sequence of "Candidatus Mycoplasma haemolamae" Strain Purdue, a Red Blood Cell Pathogen of Alpacas (Vicugna pacos) and Llamas (Lama glama).</title>
        <authorList>
            <person name="Guimaraes A.M."/>
            <person name="Toth B."/>
            <person name="Santos A.P."/>
            <person name="do Nascimento N.C."/>
            <person name="Kritchevsky J.E."/>
            <person name="Messick J.B."/>
        </authorList>
    </citation>
    <scope>NUCLEOTIDE SEQUENCE [LARGE SCALE GENOMIC DNA]</scope>
    <source>
        <strain evidence="1 2">Purdue</strain>
    </source>
</reference>
<evidence type="ECO:0000313" key="1">
    <source>
        <dbReference type="EMBL" id="AFO52317.1"/>
    </source>
</evidence>
<dbReference type="KEGG" id="mhl:MHLP_03685"/>
<sequence length="264" mass="29190">MSLWLKGLSAQGKIYLATSSLALGAGVTGSLAVDDTRESIWSGVNYVGSSVSGFLGQAFKVGNAPPRPEDSRDETITSLFVEALRGLGFFVQKGAELSWKSVTYTGQKVTEAKETYQTVKVAVQTTWPYLSENWKTLWYFFLGSFRSIDLQKLYGILSSDKASKVLGSQGQSQLGKTVEGMKKLITKSGEVGFNLSQPFSKIMRYFLNKPNGISEINRRLDILNSFLENTSIDDKKAKSSLVEFFSSEENDITSINYTPVKFSR</sequence>
<keyword evidence="2" id="KW-1185">Reference proteome</keyword>